<dbReference type="AlphaFoldDB" id="B4NTI7"/>
<dbReference type="EMBL" id="CH983165">
    <property type="protein sequence ID" value="EDX15645.1"/>
    <property type="molecule type" value="Genomic_DNA"/>
</dbReference>
<evidence type="ECO:0000313" key="1">
    <source>
        <dbReference type="EMBL" id="EDX15645.1"/>
    </source>
</evidence>
<dbReference type="Proteomes" id="UP000000304">
    <property type="component" value="Unassembled WGS sequence"/>
</dbReference>
<name>B4NTI7_DROSI</name>
<dbReference type="HOGENOM" id="CLU_1779415_0_0_1"/>
<gene>
    <name evidence="1" type="primary">Dsim\GD11939</name>
    <name evidence="1" type="ORF">Dsim_GD11939</name>
</gene>
<protein>
    <submittedName>
        <fullName evidence="1">GD11939</fullName>
    </submittedName>
</protein>
<proteinExistence type="predicted"/>
<reference evidence="1 2" key="1">
    <citation type="journal article" date="2007" name="Nature">
        <title>Evolution of genes and genomes on the Drosophila phylogeny.</title>
        <authorList>
            <consortium name="Drosophila 12 Genomes Consortium"/>
            <person name="Clark A.G."/>
            <person name="Eisen M.B."/>
            <person name="Smith D.R."/>
            <person name="Bergman C.M."/>
            <person name="Oliver B."/>
            <person name="Markow T.A."/>
            <person name="Kaufman T.C."/>
            <person name="Kellis M."/>
            <person name="Gelbart W."/>
            <person name="Iyer V.N."/>
            <person name="Pollard D.A."/>
            <person name="Sackton T.B."/>
            <person name="Larracuente A.M."/>
            <person name="Singh N.D."/>
            <person name="Abad J.P."/>
            <person name="Abt D.N."/>
            <person name="Adryan B."/>
            <person name="Aguade M."/>
            <person name="Akashi H."/>
            <person name="Anderson W.W."/>
            <person name="Aquadro C.F."/>
            <person name="Ardell D.H."/>
            <person name="Arguello R."/>
            <person name="Artieri C.G."/>
            <person name="Barbash D.A."/>
            <person name="Barker D."/>
            <person name="Barsanti P."/>
            <person name="Batterham P."/>
            <person name="Batzoglou S."/>
            <person name="Begun D."/>
            <person name="Bhutkar A."/>
            <person name="Blanco E."/>
            <person name="Bosak S.A."/>
            <person name="Bradley R.K."/>
            <person name="Brand A.D."/>
            <person name="Brent M.R."/>
            <person name="Brooks A.N."/>
            <person name="Brown R.H."/>
            <person name="Butlin R.K."/>
            <person name="Caggese C."/>
            <person name="Calvi B.R."/>
            <person name="Bernardo de Carvalho A."/>
            <person name="Caspi A."/>
            <person name="Castrezana S."/>
            <person name="Celniker S.E."/>
            <person name="Chang J.L."/>
            <person name="Chapple C."/>
            <person name="Chatterji S."/>
            <person name="Chinwalla A."/>
            <person name="Civetta A."/>
            <person name="Clifton S.W."/>
            <person name="Comeron J.M."/>
            <person name="Costello J.C."/>
            <person name="Coyne J.A."/>
            <person name="Daub J."/>
            <person name="David R.G."/>
            <person name="Delcher A.L."/>
            <person name="Delehaunty K."/>
            <person name="Do C.B."/>
            <person name="Ebling H."/>
            <person name="Edwards K."/>
            <person name="Eickbush T."/>
            <person name="Evans J.D."/>
            <person name="Filipski A."/>
            <person name="Findeiss S."/>
            <person name="Freyhult E."/>
            <person name="Fulton L."/>
            <person name="Fulton R."/>
            <person name="Garcia A.C."/>
            <person name="Gardiner A."/>
            <person name="Garfield D.A."/>
            <person name="Garvin B.E."/>
            <person name="Gibson G."/>
            <person name="Gilbert D."/>
            <person name="Gnerre S."/>
            <person name="Godfrey J."/>
            <person name="Good R."/>
            <person name="Gotea V."/>
            <person name="Gravely B."/>
            <person name="Greenberg A.J."/>
            <person name="Griffiths-Jones S."/>
            <person name="Gross S."/>
            <person name="Guigo R."/>
            <person name="Gustafson E.A."/>
            <person name="Haerty W."/>
            <person name="Hahn M.W."/>
            <person name="Halligan D.L."/>
            <person name="Halpern A.L."/>
            <person name="Halter G.M."/>
            <person name="Han M.V."/>
            <person name="Heger A."/>
            <person name="Hillier L."/>
            <person name="Hinrichs A.S."/>
            <person name="Holmes I."/>
            <person name="Hoskins R.A."/>
            <person name="Hubisz M.J."/>
            <person name="Hultmark D."/>
            <person name="Huntley M.A."/>
            <person name="Jaffe D.B."/>
            <person name="Jagadeeshan S."/>
            <person name="Jeck W.R."/>
            <person name="Johnson J."/>
            <person name="Jones C.D."/>
            <person name="Jordan W.C."/>
            <person name="Karpen G.H."/>
            <person name="Kataoka E."/>
            <person name="Keightley P.D."/>
            <person name="Kheradpour P."/>
            <person name="Kirkness E.F."/>
            <person name="Koerich L.B."/>
            <person name="Kristiansen K."/>
            <person name="Kudrna D."/>
            <person name="Kulathinal R.J."/>
            <person name="Kumar S."/>
            <person name="Kwok R."/>
            <person name="Lander E."/>
            <person name="Langley C.H."/>
            <person name="Lapoint R."/>
            <person name="Lazzaro B.P."/>
            <person name="Lee S.J."/>
            <person name="Levesque L."/>
            <person name="Li R."/>
            <person name="Lin C.F."/>
            <person name="Lin M.F."/>
            <person name="Lindblad-Toh K."/>
            <person name="Llopart A."/>
            <person name="Long M."/>
            <person name="Low L."/>
            <person name="Lozovsky E."/>
            <person name="Lu J."/>
            <person name="Luo M."/>
            <person name="Machado C.A."/>
            <person name="Makalowski W."/>
            <person name="Marzo M."/>
            <person name="Matsuda M."/>
            <person name="Matzkin L."/>
            <person name="McAllister B."/>
            <person name="McBride C.S."/>
            <person name="McKernan B."/>
            <person name="McKernan K."/>
            <person name="Mendez-Lago M."/>
            <person name="Minx P."/>
            <person name="Mollenhauer M.U."/>
            <person name="Montooth K."/>
            <person name="Mount S.M."/>
            <person name="Mu X."/>
            <person name="Myers E."/>
            <person name="Negre B."/>
            <person name="Newfeld S."/>
            <person name="Nielsen R."/>
            <person name="Noor M.A."/>
            <person name="O'Grady P."/>
            <person name="Pachter L."/>
            <person name="Papaceit M."/>
            <person name="Parisi M.J."/>
            <person name="Parisi M."/>
            <person name="Parts L."/>
            <person name="Pedersen J.S."/>
            <person name="Pesole G."/>
            <person name="Phillippy A.M."/>
            <person name="Ponting C.P."/>
            <person name="Pop M."/>
            <person name="Porcelli D."/>
            <person name="Powell J.R."/>
            <person name="Prohaska S."/>
            <person name="Pruitt K."/>
            <person name="Puig M."/>
            <person name="Quesneville H."/>
            <person name="Ram K.R."/>
            <person name="Rand D."/>
            <person name="Rasmussen M.D."/>
            <person name="Reed L.K."/>
            <person name="Reenan R."/>
            <person name="Reily A."/>
            <person name="Remington K.A."/>
            <person name="Rieger T.T."/>
            <person name="Ritchie M.G."/>
            <person name="Robin C."/>
            <person name="Rogers Y.H."/>
            <person name="Rohde C."/>
            <person name="Rozas J."/>
            <person name="Rubenfield M.J."/>
            <person name="Ruiz A."/>
            <person name="Russo S."/>
            <person name="Salzberg S.L."/>
            <person name="Sanchez-Gracia A."/>
            <person name="Saranga D.J."/>
            <person name="Sato H."/>
            <person name="Schaeffer S.W."/>
            <person name="Schatz M.C."/>
            <person name="Schlenke T."/>
            <person name="Schwartz R."/>
            <person name="Segarra C."/>
            <person name="Singh R.S."/>
            <person name="Sirot L."/>
            <person name="Sirota M."/>
            <person name="Sisneros N.B."/>
            <person name="Smith C.D."/>
            <person name="Smith T.F."/>
            <person name="Spieth J."/>
            <person name="Stage D.E."/>
            <person name="Stark A."/>
            <person name="Stephan W."/>
            <person name="Strausberg R.L."/>
            <person name="Strempel S."/>
            <person name="Sturgill D."/>
            <person name="Sutton G."/>
            <person name="Sutton G.G."/>
            <person name="Tao W."/>
            <person name="Teichmann S."/>
            <person name="Tobari Y.N."/>
            <person name="Tomimura Y."/>
            <person name="Tsolas J.M."/>
            <person name="Valente V.L."/>
            <person name="Venter E."/>
            <person name="Venter J.C."/>
            <person name="Vicario S."/>
            <person name="Vieira F.G."/>
            <person name="Vilella A.J."/>
            <person name="Villasante A."/>
            <person name="Walenz B."/>
            <person name="Wang J."/>
            <person name="Wasserman M."/>
            <person name="Watts T."/>
            <person name="Wilson D."/>
            <person name="Wilson R.K."/>
            <person name="Wing R.A."/>
            <person name="Wolfner M.F."/>
            <person name="Wong A."/>
            <person name="Wong G.K."/>
            <person name="Wu C.I."/>
            <person name="Wu G."/>
            <person name="Yamamoto D."/>
            <person name="Yang H.P."/>
            <person name="Yang S.P."/>
            <person name="Yorke J.A."/>
            <person name="Yoshida K."/>
            <person name="Zdobnov E."/>
            <person name="Zhang P."/>
            <person name="Zhang Y."/>
            <person name="Zimin A.V."/>
            <person name="Baldwin J."/>
            <person name="Abdouelleil A."/>
            <person name="Abdulkadir J."/>
            <person name="Abebe A."/>
            <person name="Abera B."/>
            <person name="Abreu J."/>
            <person name="Acer S.C."/>
            <person name="Aftuck L."/>
            <person name="Alexander A."/>
            <person name="An P."/>
            <person name="Anderson E."/>
            <person name="Anderson S."/>
            <person name="Arachi H."/>
            <person name="Azer M."/>
            <person name="Bachantsang P."/>
            <person name="Barry A."/>
            <person name="Bayul T."/>
            <person name="Berlin A."/>
            <person name="Bessette D."/>
            <person name="Bloom T."/>
            <person name="Blye J."/>
            <person name="Boguslavskiy L."/>
            <person name="Bonnet C."/>
            <person name="Boukhgalter B."/>
            <person name="Bourzgui I."/>
            <person name="Brown A."/>
            <person name="Cahill P."/>
            <person name="Channer S."/>
            <person name="Cheshatsang Y."/>
            <person name="Chuda L."/>
            <person name="Citroen M."/>
            <person name="Collymore A."/>
            <person name="Cooke P."/>
            <person name="Costello M."/>
            <person name="D'Aco K."/>
            <person name="Daza R."/>
            <person name="De Haan G."/>
            <person name="DeGray S."/>
            <person name="DeMaso C."/>
            <person name="Dhargay N."/>
            <person name="Dooley K."/>
            <person name="Dooley E."/>
            <person name="Doricent M."/>
            <person name="Dorje P."/>
            <person name="Dorjee K."/>
            <person name="Dupes A."/>
            <person name="Elong R."/>
            <person name="Falk J."/>
            <person name="Farina A."/>
            <person name="Faro S."/>
            <person name="Ferguson D."/>
            <person name="Fisher S."/>
            <person name="Foley C.D."/>
            <person name="Franke A."/>
            <person name="Friedrich D."/>
            <person name="Gadbois L."/>
            <person name="Gearin G."/>
            <person name="Gearin C.R."/>
            <person name="Giannoukos G."/>
            <person name="Goode T."/>
            <person name="Graham J."/>
            <person name="Grandbois E."/>
            <person name="Grewal S."/>
            <person name="Gyaltsen K."/>
            <person name="Hafez N."/>
            <person name="Hagos B."/>
            <person name="Hall J."/>
            <person name="Henson C."/>
            <person name="Hollinger A."/>
            <person name="Honan T."/>
            <person name="Huard M.D."/>
            <person name="Hughes L."/>
            <person name="Hurhula B."/>
            <person name="Husby M.E."/>
            <person name="Kamat A."/>
            <person name="Kanga B."/>
            <person name="Kashin S."/>
            <person name="Khazanovich D."/>
            <person name="Kisner P."/>
            <person name="Lance K."/>
            <person name="Lara M."/>
            <person name="Lee W."/>
            <person name="Lennon N."/>
            <person name="Letendre F."/>
            <person name="LeVine R."/>
            <person name="Lipovsky A."/>
            <person name="Liu X."/>
            <person name="Liu J."/>
            <person name="Liu S."/>
            <person name="Lokyitsang T."/>
            <person name="Lokyitsang Y."/>
            <person name="Lubonja R."/>
            <person name="Lui A."/>
            <person name="MacDonald P."/>
            <person name="Magnisalis V."/>
            <person name="Maru K."/>
            <person name="Matthews C."/>
            <person name="McCusker W."/>
            <person name="McDonough S."/>
            <person name="Mehta T."/>
            <person name="Meldrim J."/>
            <person name="Meneus L."/>
            <person name="Mihai O."/>
            <person name="Mihalev A."/>
            <person name="Mihova T."/>
            <person name="Mittelman R."/>
            <person name="Mlenga V."/>
            <person name="Montmayeur A."/>
            <person name="Mulrain L."/>
            <person name="Navidi A."/>
            <person name="Naylor J."/>
            <person name="Negash T."/>
            <person name="Nguyen T."/>
            <person name="Nguyen N."/>
            <person name="Nicol R."/>
            <person name="Norbu C."/>
            <person name="Norbu N."/>
            <person name="Novod N."/>
            <person name="O'Neill B."/>
            <person name="Osman S."/>
            <person name="Markiewicz E."/>
            <person name="Oyono O.L."/>
            <person name="Patti C."/>
            <person name="Phunkhang P."/>
            <person name="Pierre F."/>
            <person name="Priest M."/>
            <person name="Raghuraman S."/>
            <person name="Rege F."/>
            <person name="Reyes R."/>
            <person name="Rise C."/>
            <person name="Rogov P."/>
            <person name="Ross K."/>
            <person name="Ryan E."/>
            <person name="Settipalli S."/>
            <person name="Shea T."/>
            <person name="Sherpa N."/>
            <person name="Shi L."/>
            <person name="Shih D."/>
            <person name="Sparrow T."/>
            <person name="Spaulding J."/>
            <person name="Stalker J."/>
            <person name="Stange-Thomann N."/>
            <person name="Stavropoulos S."/>
            <person name="Stone C."/>
            <person name="Strader C."/>
            <person name="Tesfaye S."/>
            <person name="Thomson T."/>
            <person name="Thoulutsang Y."/>
            <person name="Thoulutsang D."/>
            <person name="Topham K."/>
            <person name="Topping I."/>
            <person name="Tsamla T."/>
            <person name="Vassiliev H."/>
            <person name="Vo A."/>
            <person name="Wangchuk T."/>
            <person name="Wangdi T."/>
            <person name="Weiand M."/>
            <person name="Wilkinson J."/>
            <person name="Wilson A."/>
            <person name="Yadav S."/>
            <person name="Young G."/>
            <person name="Yu Q."/>
            <person name="Zembek L."/>
            <person name="Zhong D."/>
            <person name="Zimmer A."/>
            <person name="Zwirko Z."/>
            <person name="Jaffe D.B."/>
            <person name="Alvarez P."/>
            <person name="Brockman W."/>
            <person name="Butler J."/>
            <person name="Chin C."/>
            <person name="Gnerre S."/>
            <person name="Grabherr M."/>
            <person name="Kleber M."/>
            <person name="Mauceli E."/>
            <person name="MacCallum I."/>
        </authorList>
    </citation>
    <scope>NUCLEOTIDE SEQUENCE [LARGE SCALE GENOMIC DNA]</scope>
    <source>
        <strain evidence="2">white501</strain>
    </source>
</reference>
<keyword evidence="2" id="KW-1185">Reference proteome</keyword>
<evidence type="ECO:0000313" key="2">
    <source>
        <dbReference type="Proteomes" id="UP000000304"/>
    </source>
</evidence>
<accession>B4NTI7</accession>
<organism evidence="1 2">
    <name type="scientific">Drosophila simulans</name>
    <name type="common">Fruit fly</name>
    <dbReference type="NCBI Taxonomy" id="7240"/>
    <lineage>
        <taxon>Eukaryota</taxon>
        <taxon>Metazoa</taxon>
        <taxon>Ecdysozoa</taxon>
        <taxon>Arthropoda</taxon>
        <taxon>Hexapoda</taxon>
        <taxon>Insecta</taxon>
        <taxon>Pterygota</taxon>
        <taxon>Neoptera</taxon>
        <taxon>Endopterygota</taxon>
        <taxon>Diptera</taxon>
        <taxon>Brachycera</taxon>
        <taxon>Muscomorpha</taxon>
        <taxon>Ephydroidea</taxon>
        <taxon>Drosophilidae</taxon>
        <taxon>Drosophila</taxon>
        <taxon>Sophophora</taxon>
    </lineage>
</organism>
<sequence length="146" mass="17224">MNRFNIRTLHDLSSDHTPLLADLQAMPLKKPLRSRFLAPGTHVDTFKDHLSEQIDLNMEIQGTEVDLLRLKQNVRKEFARTGDVRIQQIYRLSNRLHKVLTQRKQQQIDNLLENLGTDASSQFSLWRITKRFKFQPIWWLVPHITG</sequence>